<organism evidence="3 4">
    <name type="scientific">Nocardia fusca</name>
    <dbReference type="NCBI Taxonomy" id="941183"/>
    <lineage>
        <taxon>Bacteria</taxon>
        <taxon>Bacillati</taxon>
        <taxon>Actinomycetota</taxon>
        <taxon>Actinomycetes</taxon>
        <taxon>Mycobacteriales</taxon>
        <taxon>Nocardiaceae</taxon>
        <taxon>Nocardia</taxon>
    </lineage>
</organism>
<keyword evidence="2" id="KW-1133">Transmembrane helix</keyword>
<gene>
    <name evidence="3" type="ORF">AB0H72_33495</name>
</gene>
<keyword evidence="2" id="KW-0472">Membrane</keyword>
<protein>
    <submittedName>
        <fullName evidence="3">Uncharacterized protein</fullName>
    </submittedName>
</protein>
<feature type="compositionally biased region" description="Low complexity" evidence="1">
    <location>
        <begin position="261"/>
        <end position="273"/>
    </location>
</feature>
<feature type="compositionally biased region" description="Low complexity" evidence="1">
    <location>
        <begin position="342"/>
        <end position="361"/>
    </location>
</feature>
<reference evidence="3 4" key="1">
    <citation type="submission" date="2024-06" db="EMBL/GenBank/DDBJ databases">
        <title>The Natural Products Discovery Center: Release of the First 8490 Sequenced Strains for Exploring Actinobacteria Biosynthetic Diversity.</title>
        <authorList>
            <person name="Kalkreuter E."/>
            <person name="Kautsar S.A."/>
            <person name="Yang D."/>
            <person name="Bader C.D."/>
            <person name="Teijaro C.N."/>
            <person name="Fluegel L."/>
            <person name="Davis C.M."/>
            <person name="Simpson J.R."/>
            <person name="Lauterbach L."/>
            <person name="Steele A.D."/>
            <person name="Gui C."/>
            <person name="Meng S."/>
            <person name="Li G."/>
            <person name="Viehrig K."/>
            <person name="Ye F."/>
            <person name="Su P."/>
            <person name="Kiefer A.F."/>
            <person name="Nichols A."/>
            <person name="Cepeda A.J."/>
            <person name="Yan W."/>
            <person name="Fan B."/>
            <person name="Jiang Y."/>
            <person name="Adhikari A."/>
            <person name="Zheng C.-J."/>
            <person name="Schuster L."/>
            <person name="Cowan T.M."/>
            <person name="Smanski M.J."/>
            <person name="Chevrette M.G."/>
            <person name="De Carvalho L.P.S."/>
            <person name="Shen B."/>
        </authorList>
    </citation>
    <scope>NUCLEOTIDE SEQUENCE [LARGE SCALE GENOMIC DNA]</scope>
    <source>
        <strain evidence="3 4">NPDC050671</strain>
    </source>
</reference>
<dbReference type="Proteomes" id="UP001551658">
    <property type="component" value="Unassembled WGS sequence"/>
</dbReference>
<proteinExistence type="predicted"/>
<keyword evidence="2" id="KW-0812">Transmembrane</keyword>
<feature type="region of interest" description="Disordered" evidence="1">
    <location>
        <begin position="261"/>
        <end position="281"/>
    </location>
</feature>
<dbReference type="RefSeq" id="WP_357987447.1">
    <property type="nucleotide sequence ID" value="NZ_JBFAIH010000032.1"/>
</dbReference>
<evidence type="ECO:0000313" key="3">
    <source>
        <dbReference type="EMBL" id="MEV0367612.1"/>
    </source>
</evidence>
<evidence type="ECO:0000256" key="2">
    <source>
        <dbReference type="SAM" id="Phobius"/>
    </source>
</evidence>
<evidence type="ECO:0000256" key="1">
    <source>
        <dbReference type="SAM" id="MobiDB-lite"/>
    </source>
</evidence>
<comment type="caution">
    <text evidence="3">The sequence shown here is derived from an EMBL/GenBank/DDBJ whole genome shotgun (WGS) entry which is preliminary data.</text>
</comment>
<evidence type="ECO:0000313" key="4">
    <source>
        <dbReference type="Proteomes" id="UP001551658"/>
    </source>
</evidence>
<feature type="compositionally biased region" description="Basic and acidic residues" evidence="1">
    <location>
        <begin position="431"/>
        <end position="441"/>
    </location>
</feature>
<dbReference type="EMBL" id="JBFAIH010000032">
    <property type="protein sequence ID" value="MEV0367612.1"/>
    <property type="molecule type" value="Genomic_DNA"/>
</dbReference>
<feature type="transmembrane region" description="Helical" evidence="2">
    <location>
        <begin position="285"/>
        <end position="307"/>
    </location>
</feature>
<keyword evidence="4" id="KW-1185">Reference proteome</keyword>
<feature type="compositionally biased region" description="Pro residues" evidence="1">
    <location>
        <begin position="325"/>
        <end position="341"/>
    </location>
</feature>
<sequence>MATGVGLHIAEYACTAAVVDDDGDPHFILRDPVLYMSEDGDAALGGAVAPPGHSHTITGFVAAVGDPAGVVVDDGEAYRGEDLLATALFCLINLTAEHLNGPAEFYAVHPAGWDAGQVMALRGALDYLGLKSVALVGEDELPAGPAHLTPADTGRYFAESAGRAALAVVLETPAGATPPDPSTAQNSALDTVVMPKLGDGHTPAKAYSALVPALDPEATYGGPSLAAIAAGLAPATGSRPATGSGPAVGLRPATGAAAAVSTATPAKPAAEAAATDRNRGPRRTAALVAAAAFGGLLIGALGVTAILRPGAAEPGEPTTSVTEAPPAPPPIQPQPVAPAPEIPSYTPEPTYEPEPTYIEEPLPAPPPVTITETTPAPTTVPSTTTPEPSGPTLTEPTTETETTTTRTRPRIFPFPVPFRTEDPEMDLPDTGSKEGRQEEAR</sequence>
<accession>A0ABV3FIV7</accession>
<name>A0ABV3FIV7_9NOCA</name>
<feature type="region of interest" description="Disordered" evidence="1">
    <location>
        <begin position="311"/>
        <end position="441"/>
    </location>
</feature>
<feature type="compositionally biased region" description="Low complexity" evidence="1">
    <location>
        <begin position="369"/>
        <end position="413"/>
    </location>
</feature>